<gene>
    <name evidence="1" type="ORF">AVEN_174958_1</name>
</gene>
<dbReference type="AlphaFoldDB" id="A0A4Y2UCI6"/>
<proteinExistence type="predicted"/>
<organism evidence="1 2">
    <name type="scientific">Araneus ventricosus</name>
    <name type="common">Orbweaver spider</name>
    <name type="synonym">Epeira ventricosa</name>
    <dbReference type="NCBI Taxonomy" id="182803"/>
    <lineage>
        <taxon>Eukaryota</taxon>
        <taxon>Metazoa</taxon>
        <taxon>Ecdysozoa</taxon>
        <taxon>Arthropoda</taxon>
        <taxon>Chelicerata</taxon>
        <taxon>Arachnida</taxon>
        <taxon>Araneae</taxon>
        <taxon>Araneomorphae</taxon>
        <taxon>Entelegynae</taxon>
        <taxon>Araneoidea</taxon>
        <taxon>Araneidae</taxon>
        <taxon>Araneus</taxon>
    </lineage>
</organism>
<evidence type="ECO:0000313" key="2">
    <source>
        <dbReference type="Proteomes" id="UP000499080"/>
    </source>
</evidence>
<sequence length="51" mass="5784">HGDDNIIKPNDLILEETEALVISLPEHQLLRVTEMIHDGSSNLNSWVHLNL</sequence>
<comment type="caution">
    <text evidence="1">The sequence shown here is derived from an EMBL/GenBank/DDBJ whole genome shotgun (WGS) entry which is preliminary data.</text>
</comment>
<name>A0A4Y2UCI6_ARAVE</name>
<protein>
    <submittedName>
        <fullName evidence="1">Uncharacterized protein</fullName>
    </submittedName>
</protein>
<evidence type="ECO:0000313" key="1">
    <source>
        <dbReference type="EMBL" id="GBO10759.1"/>
    </source>
</evidence>
<dbReference type="Proteomes" id="UP000499080">
    <property type="component" value="Unassembled WGS sequence"/>
</dbReference>
<feature type="non-terminal residue" evidence="1">
    <location>
        <position position="1"/>
    </location>
</feature>
<keyword evidence="2" id="KW-1185">Reference proteome</keyword>
<accession>A0A4Y2UCI6</accession>
<dbReference type="EMBL" id="BGPR01035777">
    <property type="protein sequence ID" value="GBO10759.1"/>
    <property type="molecule type" value="Genomic_DNA"/>
</dbReference>
<reference evidence="1 2" key="1">
    <citation type="journal article" date="2019" name="Sci. Rep.">
        <title>Orb-weaving spider Araneus ventricosus genome elucidates the spidroin gene catalogue.</title>
        <authorList>
            <person name="Kono N."/>
            <person name="Nakamura H."/>
            <person name="Ohtoshi R."/>
            <person name="Moran D.A.P."/>
            <person name="Shinohara A."/>
            <person name="Yoshida Y."/>
            <person name="Fujiwara M."/>
            <person name="Mori M."/>
            <person name="Tomita M."/>
            <person name="Arakawa K."/>
        </authorList>
    </citation>
    <scope>NUCLEOTIDE SEQUENCE [LARGE SCALE GENOMIC DNA]</scope>
</reference>